<dbReference type="RefSeq" id="WP_068001482.1">
    <property type="nucleotide sequence ID" value="NZ_FOFM01000005.1"/>
</dbReference>
<name>A0A166AHX7_9HYPH</name>
<evidence type="ECO:0000313" key="2">
    <source>
        <dbReference type="Proteomes" id="UP000076577"/>
    </source>
</evidence>
<protein>
    <submittedName>
        <fullName evidence="1">Uncharacterized protein</fullName>
    </submittedName>
</protein>
<dbReference type="AlphaFoldDB" id="A0A166AHX7"/>
<accession>A0A166AHX7</accession>
<organism evidence="1 2">
    <name type="scientific">Pseudovibrio axinellae</name>
    <dbReference type="NCBI Taxonomy" id="989403"/>
    <lineage>
        <taxon>Bacteria</taxon>
        <taxon>Pseudomonadati</taxon>
        <taxon>Pseudomonadota</taxon>
        <taxon>Alphaproteobacteria</taxon>
        <taxon>Hyphomicrobiales</taxon>
        <taxon>Stappiaceae</taxon>
        <taxon>Pseudovibrio</taxon>
    </lineage>
</organism>
<keyword evidence="2" id="KW-1185">Reference proteome</keyword>
<evidence type="ECO:0000313" key="1">
    <source>
        <dbReference type="EMBL" id="KZL21136.1"/>
    </source>
</evidence>
<dbReference type="STRING" id="989403.SAMN05421798_10524"/>
<dbReference type="OrthoDB" id="7881888at2"/>
<gene>
    <name evidence="1" type="ORF">PsAD2_00420</name>
</gene>
<dbReference type="PATRIC" id="fig|989403.3.peg.444"/>
<proteinExistence type="predicted"/>
<dbReference type="EMBL" id="LMCB01000004">
    <property type="protein sequence ID" value="KZL21136.1"/>
    <property type="molecule type" value="Genomic_DNA"/>
</dbReference>
<sequence>MSAATQTKSANDLIALYFLSTLGGTFKKVPGSNEEAYFTSLREKLSGFSEDVLKAGADALVLAAKSTVWPFVGECVKACTEAQRQLEGAPEPSLQVGGYPWPEHVAIKVMVGADADVALSACIAGWQADLVDFVRREKRMPDMVETETLVVATMERNRRVAGQVKTALDVLRGETTRELAALPPNHPIQLMADTFERRRERLAGLIAKEVLRHGEMQDVEL</sequence>
<reference evidence="1 2" key="1">
    <citation type="journal article" date="2016" name="Front. Microbiol.">
        <title>Comparative Genomic Analysis Reveals a Diverse Repertoire of Genes Involved in Prokaryote-Eukaryote Interactions within the Pseudovibrio Genus.</title>
        <authorList>
            <person name="Romano S."/>
            <person name="Fernandez-Guerra A."/>
            <person name="Reen F.J."/>
            <person name="Glockner F.O."/>
            <person name="Crowley S.P."/>
            <person name="O'Sullivan O."/>
            <person name="Cotter P.D."/>
            <person name="Adams C."/>
            <person name="Dobson A.D."/>
            <person name="O'Gara F."/>
        </authorList>
    </citation>
    <scope>NUCLEOTIDE SEQUENCE [LARGE SCALE GENOMIC DNA]</scope>
    <source>
        <strain evidence="1 2">Ad2</strain>
    </source>
</reference>
<dbReference type="Proteomes" id="UP000076577">
    <property type="component" value="Unassembled WGS sequence"/>
</dbReference>
<comment type="caution">
    <text evidence="1">The sequence shown here is derived from an EMBL/GenBank/DDBJ whole genome shotgun (WGS) entry which is preliminary data.</text>
</comment>